<dbReference type="SUPFAM" id="SSF52151">
    <property type="entry name" value="FabD/lysophospholipase-like"/>
    <property type="match status" value="1"/>
</dbReference>
<feature type="short sequence motif" description="DGA/G" evidence="4">
    <location>
        <begin position="256"/>
        <end position="258"/>
    </location>
</feature>
<organism evidence="7 9">
    <name type="scientific">Prevotella fusca JCM 17724</name>
    <dbReference type="NCBI Taxonomy" id="1236517"/>
    <lineage>
        <taxon>Bacteria</taxon>
        <taxon>Pseudomonadati</taxon>
        <taxon>Bacteroidota</taxon>
        <taxon>Bacteroidia</taxon>
        <taxon>Bacteroidales</taxon>
        <taxon>Prevotellaceae</taxon>
        <taxon>Prevotella</taxon>
    </lineage>
</organism>
<evidence type="ECO:0000256" key="4">
    <source>
        <dbReference type="PROSITE-ProRule" id="PRU01161"/>
    </source>
</evidence>
<accession>A0A0K1NKV0</accession>
<keyword evidence="5" id="KW-0812">Transmembrane</keyword>
<reference evidence="7 9" key="1">
    <citation type="submission" date="2015-07" db="EMBL/GenBank/DDBJ databases">
        <authorList>
            <person name="Noorani M."/>
        </authorList>
    </citation>
    <scope>NUCLEOTIDE SEQUENCE [LARGE SCALE GENOMIC DNA]</scope>
    <source>
        <strain evidence="7 9">W1435</strain>
    </source>
</reference>
<dbReference type="KEGG" id="pfus:ADJ77_07470"/>
<feature type="transmembrane region" description="Helical" evidence="5">
    <location>
        <begin position="116"/>
        <end position="138"/>
    </location>
</feature>
<dbReference type="PANTHER" id="PTHR14226:SF78">
    <property type="entry name" value="SLR0060 PROTEIN"/>
    <property type="match status" value="1"/>
</dbReference>
<keyword evidence="5" id="KW-0472">Membrane</keyword>
<evidence type="ECO:0000256" key="2">
    <source>
        <dbReference type="ARBA" id="ARBA00022963"/>
    </source>
</evidence>
<keyword evidence="2 4" id="KW-0442">Lipid degradation</keyword>
<dbReference type="AlphaFoldDB" id="A0A0K1NKV0"/>
<dbReference type="InterPro" id="IPR016035">
    <property type="entry name" value="Acyl_Trfase/lysoPLipase"/>
</dbReference>
<dbReference type="STRING" id="1236517.ADJ77_07470"/>
<evidence type="ECO:0000313" key="7">
    <source>
        <dbReference type="EMBL" id="AKU69714.1"/>
    </source>
</evidence>
<dbReference type="PANTHER" id="PTHR14226">
    <property type="entry name" value="NEUROPATHY TARGET ESTERASE/SWISS CHEESE D.MELANOGASTER"/>
    <property type="match status" value="1"/>
</dbReference>
<keyword evidence="10" id="KW-1185">Reference proteome</keyword>
<dbReference type="GO" id="GO:0016787">
    <property type="term" value="F:hydrolase activity"/>
    <property type="evidence" value="ECO:0007669"/>
    <property type="project" value="UniProtKB-UniRule"/>
</dbReference>
<reference evidence="8 10" key="2">
    <citation type="submission" date="2021-03" db="EMBL/GenBank/DDBJ databases">
        <title>Human Oral Microbial Genomes.</title>
        <authorList>
            <person name="Johnston C.D."/>
            <person name="Chen T."/>
            <person name="Dewhirst F.E."/>
        </authorList>
    </citation>
    <scope>NUCLEOTIDE SEQUENCE [LARGE SCALE GENOMIC DNA]</scope>
    <source>
        <strain evidence="8 10">W1435</strain>
    </source>
</reference>
<dbReference type="Pfam" id="PF01734">
    <property type="entry name" value="Patatin"/>
    <property type="match status" value="1"/>
</dbReference>
<dbReference type="Gene3D" id="3.40.1090.10">
    <property type="entry name" value="Cytosolic phospholipase A2 catalytic domain"/>
    <property type="match status" value="2"/>
</dbReference>
<evidence type="ECO:0000313" key="8">
    <source>
        <dbReference type="EMBL" id="QUB85321.1"/>
    </source>
</evidence>
<evidence type="ECO:0000313" key="9">
    <source>
        <dbReference type="Proteomes" id="UP000060345"/>
    </source>
</evidence>
<feature type="domain" description="PNPLA" evidence="6">
    <location>
        <begin position="11"/>
        <end position="269"/>
    </location>
</feature>
<dbReference type="Proteomes" id="UP000682005">
    <property type="component" value="Chromosome 2"/>
</dbReference>
<dbReference type="EMBL" id="CP072369">
    <property type="protein sequence ID" value="QUB85321.1"/>
    <property type="molecule type" value="Genomic_DNA"/>
</dbReference>
<dbReference type="RefSeq" id="WP_050696234.1">
    <property type="nucleotide sequence ID" value="NZ_CP012075.1"/>
</dbReference>
<dbReference type="PROSITE" id="PS51635">
    <property type="entry name" value="PNPLA"/>
    <property type="match status" value="1"/>
</dbReference>
<evidence type="ECO:0000256" key="5">
    <source>
        <dbReference type="SAM" id="Phobius"/>
    </source>
</evidence>
<name>A0A0K1NKV0_9BACT</name>
<evidence type="ECO:0000259" key="6">
    <source>
        <dbReference type="PROSITE" id="PS51635"/>
    </source>
</evidence>
<comment type="caution">
    <text evidence="4">Lacks conserved residue(s) required for the propagation of feature annotation.</text>
</comment>
<dbReference type="Proteomes" id="UP000060345">
    <property type="component" value="Chromosome 2"/>
</dbReference>
<evidence type="ECO:0000313" key="10">
    <source>
        <dbReference type="Proteomes" id="UP000682005"/>
    </source>
</evidence>
<evidence type="ECO:0000256" key="1">
    <source>
        <dbReference type="ARBA" id="ARBA00022801"/>
    </source>
</evidence>
<gene>
    <name evidence="7" type="ORF">ADJ77_07470</name>
    <name evidence="8" type="ORF">J5A51_03330</name>
</gene>
<dbReference type="InterPro" id="IPR002641">
    <property type="entry name" value="PNPLA_dom"/>
</dbReference>
<evidence type="ECO:0000256" key="3">
    <source>
        <dbReference type="ARBA" id="ARBA00023098"/>
    </source>
</evidence>
<dbReference type="eggNOG" id="COG1752">
    <property type="taxonomic scope" value="Bacteria"/>
</dbReference>
<dbReference type="InterPro" id="IPR050301">
    <property type="entry name" value="NTE"/>
</dbReference>
<sequence length="456" mass="50598">MSILGKKIGIALSGGGYRAAAYHIGTLRALHRLGVLDKVDVISSVSGGSITSAYYALNKDNYEEFEKGFISSLSKGVLWSSFLYLGIAGIVMLALSVGMGHLAGFVSAVFFPHHPIVSGICAALGGVIMLFLLLILFLKYSFVTLPTSKFISRLYDKVFFKEKTLGDLPDRPSLCINSTNIATQLPFYFSKSAMGEYAYRVEKKSIFNATDFPISSAVMASSCVPYGFTPITIDRKYLVEEYENCPTKPEAPKLIDGGVYDNQGAHKLSHDKSRFHTDYIIVSDAGNSSVSAARTTNFFNLAMTTISLMMDRVKKMQRADNLYETYVGKEHFAYVPLEWECSERLIHGFAKNLKEGNIHPDVWQAHAITEEEVSRLKGADEQSATKAIIEKVKKAIKWSELEKKIPRQETENIARSVGTSLTSLSLQEIESLAAHSAWLTEMQVRLYLPMLVAERE</sequence>
<dbReference type="GO" id="GO:0016042">
    <property type="term" value="P:lipid catabolic process"/>
    <property type="evidence" value="ECO:0007669"/>
    <property type="project" value="UniProtKB-UniRule"/>
</dbReference>
<proteinExistence type="predicted"/>
<protein>
    <submittedName>
        <fullName evidence="7 8">Phospholipase</fullName>
    </submittedName>
</protein>
<keyword evidence="3 4" id="KW-0443">Lipid metabolism</keyword>
<dbReference type="EMBL" id="CP012075">
    <property type="protein sequence ID" value="AKU69714.1"/>
    <property type="molecule type" value="Genomic_DNA"/>
</dbReference>
<keyword evidence="5" id="KW-1133">Transmembrane helix</keyword>
<feature type="transmembrane region" description="Helical" evidence="5">
    <location>
        <begin position="82"/>
        <end position="110"/>
    </location>
</feature>
<feature type="active site" description="Nucleophile" evidence="4">
    <location>
        <position position="46"/>
    </location>
</feature>
<feature type="active site" description="Proton acceptor" evidence="4">
    <location>
        <position position="256"/>
    </location>
</feature>
<keyword evidence="1 4" id="KW-0378">Hydrolase</keyword>